<evidence type="ECO:0000313" key="2">
    <source>
        <dbReference type="Proteomes" id="UP000199074"/>
    </source>
</evidence>
<accession>A0A1I7NC51</accession>
<name>A0A1I7NC51_9HYPH</name>
<dbReference type="AlphaFoldDB" id="A0A1I7NC51"/>
<dbReference type="RefSeq" id="WP_092423065.1">
    <property type="nucleotide sequence ID" value="NZ_FPCK01000001.1"/>
</dbReference>
<gene>
    <name evidence="1" type="ORF">SAMN05216456_1587</name>
</gene>
<keyword evidence="2" id="KW-1185">Reference proteome</keyword>
<proteinExistence type="predicted"/>
<protein>
    <submittedName>
        <fullName evidence="1">Phage tail assembly chaperone protein, E, or 41 or 14</fullName>
    </submittedName>
</protein>
<sequence length="142" mass="15213">MTSTPTPTTEAAPTSAVEYLGAPRAVTIPLKHAFRIGEQEYREVVVRRPTGHEVKAYGFAVSAFWRDIEAGRSVQEPLYPGIELPREALAALDDDDLEAIEEAADGFFPDRLRPVLEAHNGMLAIIVAPASALATGESGPAS</sequence>
<dbReference type="Proteomes" id="UP000199074">
    <property type="component" value="Unassembled WGS sequence"/>
</dbReference>
<organism evidence="1 2">
    <name type="scientific">Devosia crocina</name>
    <dbReference type="NCBI Taxonomy" id="429728"/>
    <lineage>
        <taxon>Bacteria</taxon>
        <taxon>Pseudomonadati</taxon>
        <taxon>Pseudomonadota</taxon>
        <taxon>Alphaproteobacteria</taxon>
        <taxon>Hyphomicrobiales</taxon>
        <taxon>Devosiaceae</taxon>
        <taxon>Devosia</taxon>
    </lineage>
</organism>
<dbReference type="EMBL" id="FPCK01000001">
    <property type="protein sequence ID" value="SFV32255.1"/>
    <property type="molecule type" value="Genomic_DNA"/>
</dbReference>
<reference evidence="1 2" key="1">
    <citation type="submission" date="2016-10" db="EMBL/GenBank/DDBJ databases">
        <authorList>
            <person name="de Groot N.N."/>
        </authorList>
    </citation>
    <scope>NUCLEOTIDE SEQUENCE [LARGE SCALE GENOMIC DNA]</scope>
    <source>
        <strain evidence="1 2">IPL20</strain>
    </source>
</reference>
<dbReference type="STRING" id="429728.SAMN05216456_1587"/>
<evidence type="ECO:0000313" key="1">
    <source>
        <dbReference type="EMBL" id="SFV32255.1"/>
    </source>
</evidence>